<reference evidence="5 6" key="1">
    <citation type="submission" date="2018-11" db="EMBL/GenBank/DDBJ databases">
        <title>Rufibacter latericius sp. nov., isolated from water in Baiyang Lake.</title>
        <authorList>
            <person name="Yang Y."/>
        </authorList>
    </citation>
    <scope>NUCLEOTIDE SEQUENCE [LARGE SCALE GENOMIC DNA]</scope>
    <source>
        <strain evidence="5 6">R-22-1c-1</strain>
    </source>
</reference>
<dbReference type="PROSITE" id="PS51585">
    <property type="entry name" value="SAM_MT_TPMT"/>
    <property type="match status" value="1"/>
</dbReference>
<dbReference type="EMBL" id="RJJD01000021">
    <property type="protein sequence ID" value="RNI22420.1"/>
    <property type="molecule type" value="Genomic_DNA"/>
</dbReference>
<dbReference type="InterPro" id="IPR029063">
    <property type="entry name" value="SAM-dependent_MTases_sf"/>
</dbReference>
<dbReference type="SUPFAM" id="SSF53335">
    <property type="entry name" value="S-adenosyl-L-methionine-dependent methyltransferases"/>
    <property type="match status" value="1"/>
</dbReference>
<sequence length="205" mass="24192">MREKDNLDQEYWEQRYRQNRTEWDVGSITPPLKSYIDQLSEKSLQILLPGGGNGYEAEYLHQKGFSQVFLLDFAQAPLLNFRERVPSFPEGHLLQQDFFTLTPGLYDLVLEQTFFCALPREFRTHYARQVFDILKPGGKLVGVLFSEEFEKEGPPFGGTALEYQAYFEPYFRFIRFEPCQNSVKPRQGRELFIELQRRDRPQFIA</sequence>
<keyword evidence="2 5" id="KW-0489">Methyltransferase</keyword>
<keyword evidence="4" id="KW-0949">S-adenosyl-L-methionine</keyword>
<dbReference type="GO" id="GO:0008757">
    <property type="term" value="F:S-adenosylmethionine-dependent methyltransferase activity"/>
    <property type="evidence" value="ECO:0007669"/>
    <property type="project" value="InterPro"/>
</dbReference>
<gene>
    <name evidence="5" type="ORF">EFB08_20135</name>
</gene>
<dbReference type="CDD" id="cd02440">
    <property type="entry name" value="AdoMet_MTases"/>
    <property type="match status" value="1"/>
</dbReference>
<dbReference type="RefSeq" id="WP_123128779.1">
    <property type="nucleotide sequence ID" value="NZ_RJJD01000021.1"/>
</dbReference>
<proteinExistence type="predicted"/>
<evidence type="ECO:0000256" key="1">
    <source>
        <dbReference type="ARBA" id="ARBA00022553"/>
    </source>
</evidence>
<dbReference type="Pfam" id="PF05724">
    <property type="entry name" value="TPMT"/>
    <property type="match status" value="1"/>
</dbReference>
<protein>
    <submittedName>
        <fullName evidence="5">Methyltransferase domain-containing protein</fullName>
    </submittedName>
</protein>
<dbReference type="Gene3D" id="3.40.50.150">
    <property type="entry name" value="Vaccinia Virus protein VP39"/>
    <property type="match status" value="1"/>
</dbReference>
<dbReference type="InterPro" id="IPR008854">
    <property type="entry name" value="TPMT"/>
</dbReference>
<dbReference type="Proteomes" id="UP000272117">
    <property type="component" value="Unassembled WGS sequence"/>
</dbReference>
<dbReference type="PANTHER" id="PTHR32183:SF6">
    <property type="entry name" value="CYSTEINE SULFINATE DESULFINASE_CYSTEINE DESULFURASE AND RELATED ENZYMES"/>
    <property type="match status" value="1"/>
</dbReference>
<name>A0A3M9MA25_9BACT</name>
<evidence type="ECO:0000313" key="5">
    <source>
        <dbReference type="EMBL" id="RNI22420.1"/>
    </source>
</evidence>
<keyword evidence="1" id="KW-0597">Phosphoprotein</keyword>
<keyword evidence="3 5" id="KW-0808">Transferase</keyword>
<comment type="caution">
    <text evidence="5">The sequence shown here is derived from an EMBL/GenBank/DDBJ whole genome shotgun (WGS) entry which is preliminary data.</text>
</comment>
<evidence type="ECO:0000256" key="3">
    <source>
        <dbReference type="ARBA" id="ARBA00022679"/>
    </source>
</evidence>
<evidence type="ECO:0000256" key="4">
    <source>
        <dbReference type="ARBA" id="ARBA00022691"/>
    </source>
</evidence>
<dbReference type="AlphaFoldDB" id="A0A3M9MA25"/>
<evidence type="ECO:0000256" key="2">
    <source>
        <dbReference type="ARBA" id="ARBA00022603"/>
    </source>
</evidence>
<accession>A0A3M9MA25</accession>
<keyword evidence="6" id="KW-1185">Reference proteome</keyword>
<organism evidence="5 6">
    <name type="scientific">Rufibacter latericius</name>
    <dbReference type="NCBI Taxonomy" id="2487040"/>
    <lineage>
        <taxon>Bacteria</taxon>
        <taxon>Pseudomonadati</taxon>
        <taxon>Bacteroidota</taxon>
        <taxon>Cytophagia</taxon>
        <taxon>Cytophagales</taxon>
        <taxon>Hymenobacteraceae</taxon>
        <taxon>Rufibacter</taxon>
    </lineage>
</organism>
<dbReference type="GO" id="GO:0032259">
    <property type="term" value="P:methylation"/>
    <property type="evidence" value="ECO:0007669"/>
    <property type="project" value="UniProtKB-KW"/>
</dbReference>
<evidence type="ECO:0000313" key="6">
    <source>
        <dbReference type="Proteomes" id="UP000272117"/>
    </source>
</evidence>
<dbReference type="OrthoDB" id="9778208at2"/>
<dbReference type="PANTHER" id="PTHR32183">
    <property type="match status" value="1"/>
</dbReference>